<feature type="compositionally biased region" description="Low complexity" evidence="4">
    <location>
        <begin position="105"/>
        <end position="145"/>
    </location>
</feature>
<evidence type="ECO:0000256" key="1">
    <source>
        <dbReference type="ARBA" id="ARBA00023015"/>
    </source>
</evidence>
<feature type="compositionally biased region" description="Polar residues" evidence="4">
    <location>
        <begin position="582"/>
        <end position="604"/>
    </location>
</feature>
<dbReference type="PANTHER" id="PTHR31499">
    <property type="entry name" value="MYB FAMILY TRANSCRIPTION FACTOR PHL11"/>
    <property type="match status" value="1"/>
</dbReference>
<feature type="region of interest" description="Disordered" evidence="4">
    <location>
        <begin position="466"/>
        <end position="517"/>
    </location>
</feature>
<evidence type="ECO:0000256" key="3">
    <source>
        <dbReference type="ARBA" id="ARBA00023242"/>
    </source>
</evidence>
<dbReference type="FunFam" id="1.10.10.60:FF:000002">
    <property type="entry name" value="Myb family transcription factor"/>
    <property type="match status" value="1"/>
</dbReference>
<evidence type="ECO:0000313" key="9">
    <source>
        <dbReference type="Proteomes" id="UP001162541"/>
    </source>
</evidence>
<dbReference type="EMBL" id="AP019872">
    <property type="protein sequence ID" value="BBN17021.1"/>
    <property type="molecule type" value="Genomic_DNA"/>
</dbReference>
<dbReference type="SMR" id="A0A176VRK1"/>
<feature type="compositionally biased region" description="Polar residues" evidence="4">
    <location>
        <begin position="501"/>
        <end position="517"/>
    </location>
</feature>
<accession>A0A176VRK1</accession>
<keyword evidence="1" id="KW-0805">Transcription regulation</keyword>
<keyword evidence="2" id="KW-0804">Transcription</keyword>
<evidence type="ECO:0000256" key="2">
    <source>
        <dbReference type="ARBA" id="ARBA00023163"/>
    </source>
</evidence>
<feature type="compositionally biased region" description="Polar residues" evidence="4">
    <location>
        <begin position="25"/>
        <end position="34"/>
    </location>
</feature>
<gene>
    <name evidence="7" type="ORF">AXG93_531s1290</name>
    <name evidence="6" type="ORF">Mp_7g11330</name>
</gene>
<feature type="region of interest" description="Disordered" evidence="4">
    <location>
        <begin position="256"/>
        <end position="288"/>
    </location>
</feature>
<dbReference type="Proteomes" id="UP001162541">
    <property type="component" value="Chromosome 7"/>
</dbReference>
<reference evidence="6" key="2">
    <citation type="journal article" date="2019" name="Curr. Biol.">
        <title>Chromatin organization in early land plants reveals an ancestral association between H3K27me3, transposons, and constitutive heterochromatin.</title>
        <authorList>
            <person name="Montgomery S.A."/>
            <person name="Tanizawa Y."/>
            <person name="Galik B."/>
            <person name="Wang N."/>
            <person name="Ito T."/>
            <person name="Mochizuki T."/>
            <person name="Akimcheva S."/>
            <person name="Bowman J."/>
            <person name="Cognat V."/>
            <person name="Drouard L."/>
            <person name="Ekker H."/>
            <person name="Houng S."/>
            <person name="Kohchi T."/>
            <person name="Lin S."/>
            <person name="Liu L.D."/>
            <person name="Nakamura Y."/>
            <person name="Valeeva L.R."/>
            <person name="Shakirov E.V."/>
            <person name="Shippen D.E."/>
            <person name="Wei W."/>
            <person name="Yagura M."/>
            <person name="Yamaoka S."/>
            <person name="Yamato K.T."/>
            <person name="Liu C."/>
            <person name="Berger F."/>
        </authorList>
    </citation>
    <scope>NUCLEOTIDE SEQUENCE [LARGE SCALE GENOMIC DNA]</scope>
    <source>
        <strain evidence="6">Tak-1</strain>
    </source>
</reference>
<evidence type="ECO:0000259" key="5">
    <source>
        <dbReference type="PROSITE" id="PS51294"/>
    </source>
</evidence>
<dbReference type="InterPro" id="IPR001005">
    <property type="entry name" value="SANT/Myb"/>
</dbReference>
<evidence type="ECO:0000313" key="7">
    <source>
        <dbReference type="EMBL" id="OAE22645.1"/>
    </source>
</evidence>
<protein>
    <recommendedName>
        <fullName evidence="5">HTH myb-type domain-containing protein</fullName>
    </recommendedName>
</protein>
<dbReference type="PROSITE" id="PS51294">
    <property type="entry name" value="HTH_MYB"/>
    <property type="match status" value="1"/>
</dbReference>
<dbReference type="InterPro" id="IPR017930">
    <property type="entry name" value="Myb_dom"/>
</dbReference>
<evidence type="ECO:0000256" key="4">
    <source>
        <dbReference type="SAM" id="MobiDB-lite"/>
    </source>
</evidence>
<keyword evidence="8" id="KW-1185">Reference proteome</keyword>
<dbReference type="PANTHER" id="PTHR31499:SF43">
    <property type="entry name" value="MYB FAMILY TRANSCRIPTION FACTOR APL"/>
    <property type="match status" value="1"/>
</dbReference>
<evidence type="ECO:0000313" key="6">
    <source>
        <dbReference type="EMBL" id="BBN17021.1"/>
    </source>
</evidence>
<reference evidence="9" key="3">
    <citation type="journal article" date="2020" name="Curr. Biol.">
        <title>Chromatin organization in early land plants reveals an ancestral association between H3K27me3, transposons, and constitutive heterochromatin.</title>
        <authorList>
            <person name="Montgomery S.A."/>
            <person name="Tanizawa Y."/>
            <person name="Galik B."/>
            <person name="Wang N."/>
            <person name="Ito T."/>
            <person name="Mochizuki T."/>
            <person name="Akimcheva S."/>
            <person name="Bowman J.L."/>
            <person name="Cognat V."/>
            <person name="Marechal-Drouard L."/>
            <person name="Ekker H."/>
            <person name="Hong S.F."/>
            <person name="Kohchi T."/>
            <person name="Lin S.S."/>
            <person name="Liu L.D."/>
            <person name="Nakamura Y."/>
            <person name="Valeeva L.R."/>
            <person name="Shakirov E.V."/>
            <person name="Shippen D.E."/>
            <person name="Wei W.L."/>
            <person name="Yagura M."/>
            <person name="Yamaoka S."/>
            <person name="Yamato K.T."/>
            <person name="Liu C."/>
            <person name="Berger F."/>
        </authorList>
    </citation>
    <scope>NUCLEOTIDE SEQUENCE [LARGE SCALE GENOMIC DNA]</scope>
    <source>
        <strain evidence="9">Tak-1</strain>
    </source>
</reference>
<dbReference type="AlphaFoldDB" id="A0A176VRK1"/>
<name>A0A176VRK1_MARPO</name>
<dbReference type="InterPro" id="IPR046955">
    <property type="entry name" value="PHR1-like"/>
</dbReference>
<dbReference type="Proteomes" id="UP000077202">
    <property type="component" value="Unassembled WGS sequence"/>
</dbReference>
<feature type="region of interest" description="Disordered" evidence="4">
    <location>
        <begin position="91"/>
        <end position="149"/>
    </location>
</feature>
<dbReference type="GO" id="GO:0003677">
    <property type="term" value="F:DNA binding"/>
    <property type="evidence" value="ECO:0007669"/>
    <property type="project" value="InterPro"/>
</dbReference>
<feature type="region of interest" description="Disordered" evidence="4">
    <location>
        <begin position="530"/>
        <end position="624"/>
    </location>
</feature>
<feature type="region of interest" description="Disordered" evidence="4">
    <location>
        <begin position="1"/>
        <end position="79"/>
    </location>
</feature>
<dbReference type="InterPro" id="IPR009057">
    <property type="entry name" value="Homeodomain-like_sf"/>
</dbReference>
<proteinExistence type="predicted"/>
<evidence type="ECO:0000313" key="8">
    <source>
        <dbReference type="Proteomes" id="UP000077202"/>
    </source>
</evidence>
<dbReference type="Gene3D" id="1.10.10.60">
    <property type="entry name" value="Homeodomain-like"/>
    <property type="match status" value="1"/>
</dbReference>
<sequence>MHWVTRTESQRPAGPPSDVMHRQKVQNWQPSQFNAPPIPPCGNPRFDHTVPGSSAPFIHQHYGGKQPVLGNPQSPPLLQVSAGYMVPTEAPSRQQVLHPQPLATSNPPSHSIHSQSISLVPPSSSAPHSSLYSLPPQPQSSVNPPSLHPQQQYLDAAHSVHQAGHSKPDVDEEFNDQLQRFLDSPDGASSDQMAESPCNEAFGATVEDGWPSWSEYVPDDSGIATCWTNFEPGCESGGDPVVRTVYQSKDYPSLRLPEGGQASDQLQPGALLQPPSSCGPSGNSAASAKQRLRWTPELHERFVEAVSNLGGADKATPKGVLRVMGVKGLTIYHVKSHLQKYRLAKYIPDSVEGKTEKKRNQDIIQQLDQTSGIQLTEALRLQLEVQKRLHEQLEVQRHLQLRIEAQGKYLQKIIEDQSKFGGVLSYKLVPAGLSDSDPPGTVLLSGSHLSGDIPLPTTLVTLPATEKGQEQTASEPPLKRSRTDDSNLSSETKVAMPEQVLSVTGSTEPQLLNDNPSSTVKQAVPQVLDTDQSCNPPLLISRENDSTASPAQPDTPAQARQQAGTAERQVLPGSPPQGIVVNPSSSQEAGQVASSTQPSITSDTGIRPVELMPDGGSIGKSSLVEAEADLIPPISQVSPPNGTVQAE</sequence>
<dbReference type="Pfam" id="PF00249">
    <property type="entry name" value="Myb_DNA-binding"/>
    <property type="match status" value="1"/>
</dbReference>
<feature type="compositionally biased region" description="Polar residues" evidence="4">
    <location>
        <begin position="274"/>
        <end position="287"/>
    </location>
</feature>
<dbReference type="Pfam" id="PF14379">
    <property type="entry name" value="Myb_CC_LHEQLE"/>
    <property type="match status" value="1"/>
</dbReference>
<dbReference type="NCBIfam" id="TIGR01557">
    <property type="entry name" value="myb_SHAQKYF"/>
    <property type="match status" value="1"/>
</dbReference>
<dbReference type="SUPFAM" id="SSF46689">
    <property type="entry name" value="Homeodomain-like"/>
    <property type="match status" value="1"/>
</dbReference>
<dbReference type="GO" id="GO:0003700">
    <property type="term" value="F:DNA-binding transcription factor activity"/>
    <property type="evidence" value="ECO:0007669"/>
    <property type="project" value="InterPro"/>
</dbReference>
<dbReference type="InterPro" id="IPR006447">
    <property type="entry name" value="Myb_dom_plants"/>
</dbReference>
<dbReference type="InterPro" id="IPR025756">
    <property type="entry name" value="Myb_CC_LHEQLE"/>
</dbReference>
<organism evidence="7 8">
    <name type="scientific">Marchantia polymorpha subsp. ruderalis</name>
    <dbReference type="NCBI Taxonomy" id="1480154"/>
    <lineage>
        <taxon>Eukaryota</taxon>
        <taxon>Viridiplantae</taxon>
        <taxon>Streptophyta</taxon>
        <taxon>Embryophyta</taxon>
        <taxon>Marchantiophyta</taxon>
        <taxon>Marchantiopsida</taxon>
        <taxon>Marchantiidae</taxon>
        <taxon>Marchantiales</taxon>
        <taxon>Marchantiaceae</taxon>
        <taxon>Marchantia</taxon>
    </lineage>
</organism>
<dbReference type="EMBL" id="LVLJ01003104">
    <property type="protein sequence ID" value="OAE22645.1"/>
    <property type="molecule type" value="Genomic_DNA"/>
</dbReference>
<feature type="domain" description="HTH myb-type" evidence="5">
    <location>
        <begin position="286"/>
        <end position="346"/>
    </location>
</feature>
<reference evidence="7 8" key="1">
    <citation type="submission" date="2016-03" db="EMBL/GenBank/DDBJ databases">
        <title>Mechanisms controlling the formation of the plant cell surface in tip-growing cells are functionally conserved among land plants.</title>
        <authorList>
            <person name="Honkanen S."/>
            <person name="Jones V.A."/>
            <person name="Morieri G."/>
            <person name="Champion C."/>
            <person name="Hetherington A.J."/>
            <person name="Kelly S."/>
            <person name="Saint-Marcoux D."/>
            <person name="Proust H."/>
            <person name="Prescott H."/>
            <person name="Dolan L."/>
        </authorList>
    </citation>
    <scope>NUCLEOTIDE SEQUENCE [LARGE SCALE GENOMIC DNA]</scope>
    <source>
        <strain evidence="8">cv. Tak-1 and cv. Tak-2</strain>
        <tissue evidence="7">Whole gametophyte</tissue>
    </source>
</reference>
<keyword evidence="3" id="KW-0539">Nucleus</keyword>